<dbReference type="Pfam" id="PF10048">
    <property type="entry name" value="DUF2282"/>
    <property type="match status" value="1"/>
</dbReference>
<gene>
    <name evidence="2" type="ORF">DFP86_105265</name>
</gene>
<reference evidence="2 3" key="1">
    <citation type="submission" date="2019-03" db="EMBL/GenBank/DDBJ databases">
        <title>Genomic Encyclopedia of Type Strains, Phase III (KMG-III): the genomes of soil and plant-associated and newly described type strains.</title>
        <authorList>
            <person name="Whitman W."/>
        </authorList>
    </citation>
    <scope>NUCLEOTIDE SEQUENCE [LARGE SCALE GENOMIC DNA]</scope>
    <source>
        <strain evidence="2 3">CECT 8976</strain>
    </source>
</reference>
<comment type="caution">
    <text evidence="2">The sequence shown here is derived from an EMBL/GenBank/DDBJ whole genome shotgun (WGS) entry which is preliminary data.</text>
</comment>
<dbReference type="Proteomes" id="UP000295611">
    <property type="component" value="Unassembled WGS sequence"/>
</dbReference>
<feature type="signal peptide" evidence="1">
    <location>
        <begin position="1"/>
        <end position="25"/>
    </location>
</feature>
<dbReference type="OrthoDB" id="1551288at2"/>
<proteinExistence type="predicted"/>
<keyword evidence="3" id="KW-1185">Reference proteome</keyword>
<evidence type="ECO:0000313" key="3">
    <source>
        <dbReference type="Proteomes" id="UP000295611"/>
    </source>
</evidence>
<organism evidence="2 3">
    <name type="scientific">Paludibacterium purpuratum</name>
    <dbReference type="NCBI Taxonomy" id="1144873"/>
    <lineage>
        <taxon>Bacteria</taxon>
        <taxon>Pseudomonadati</taxon>
        <taxon>Pseudomonadota</taxon>
        <taxon>Betaproteobacteria</taxon>
        <taxon>Neisseriales</taxon>
        <taxon>Chromobacteriaceae</taxon>
        <taxon>Paludibacterium</taxon>
    </lineage>
</organism>
<dbReference type="RefSeq" id="WP_133679953.1">
    <property type="nucleotide sequence ID" value="NZ_SNZP01000005.1"/>
</dbReference>
<protein>
    <submittedName>
        <fullName evidence="2">Putative integral membrane protein DUF2282</fullName>
    </submittedName>
</protein>
<dbReference type="AlphaFoldDB" id="A0A4R7B9U6"/>
<name>A0A4R7B9U6_9NEIS</name>
<sequence>MDARKMIQSAALGLLAVGLTGVATAAEKVQCYGVAKAGKNDCASQYSKHSCAGQSKVDNDPNDFKLVPAGTCQAMGGKLQPAAKH</sequence>
<accession>A0A4R7B9U6</accession>
<keyword evidence="1" id="KW-0732">Signal</keyword>
<dbReference type="EMBL" id="SNZP01000005">
    <property type="protein sequence ID" value="TDR80396.1"/>
    <property type="molecule type" value="Genomic_DNA"/>
</dbReference>
<evidence type="ECO:0000313" key="2">
    <source>
        <dbReference type="EMBL" id="TDR80396.1"/>
    </source>
</evidence>
<dbReference type="InterPro" id="IPR018740">
    <property type="entry name" value="DUF2282_membr"/>
</dbReference>
<evidence type="ECO:0000256" key="1">
    <source>
        <dbReference type="SAM" id="SignalP"/>
    </source>
</evidence>
<feature type="chain" id="PRO_5020983463" evidence="1">
    <location>
        <begin position="26"/>
        <end position="85"/>
    </location>
</feature>